<evidence type="ECO:0000313" key="13">
    <source>
        <dbReference type="Proteomes" id="UP000243975"/>
    </source>
</evidence>
<dbReference type="EMBL" id="LEKV01001100">
    <property type="protein sequence ID" value="KVI08631.1"/>
    <property type="molecule type" value="Genomic_DNA"/>
</dbReference>
<comment type="function">
    <text evidence="9">Transcription factor that binds specifically to a 5'-AA[AG]G-3' consensus core sequence.</text>
</comment>
<feature type="compositionally biased region" description="Polar residues" evidence="10">
    <location>
        <begin position="276"/>
        <end position="288"/>
    </location>
</feature>
<feature type="compositionally biased region" description="Gly residues" evidence="10">
    <location>
        <begin position="15"/>
        <end position="24"/>
    </location>
</feature>
<dbReference type="PROSITE" id="PS50884">
    <property type="entry name" value="ZF_DOF_2"/>
    <property type="match status" value="1"/>
</dbReference>
<dbReference type="GO" id="GO:0003700">
    <property type="term" value="F:DNA-binding transcription factor activity"/>
    <property type="evidence" value="ECO:0007669"/>
    <property type="project" value="UniProtKB-UniRule"/>
</dbReference>
<dbReference type="STRING" id="59895.A0A103YGE8"/>
<keyword evidence="3 9" id="KW-0862">Zinc</keyword>
<evidence type="ECO:0000256" key="7">
    <source>
        <dbReference type="ARBA" id="ARBA00023242"/>
    </source>
</evidence>
<comment type="subcellular location">
    <subcellularLocation>
        <location evidence="8 9">Nucleus</location>
    </subcellularLocation>
</comment>
<dbReference type="GO" id="GO:0003677">
    <property type="term" value="F:DNA binding"/>
    <property type="evidence" value="ECO:0007669"/>
    <property type="project" value="UniProtKB-UniRule"/>
</dbReference>
<evidence type="ECO:0000256" key="8">
    <source>
        <dbReference type="PROSITE-ProRule" id="PRU00071"/>
    </source>
</evidence>
<feature type="region of interest" description="Disordered" evidence="10">
    <location>
        <begin position="1"/>
        <end position="38"/>
    </location>
</feature>
<dbReference type="PANTHER" id="PTHR31992:SF317">
    <property type="entry name" value="DOF ZINC FINGER PROTEIN"/>
    <property type="match status" value="1"/>
</dbReference>
<evidence type="ECO:0000256" key="10">
    <source>
        <dbReference type="SAM" id="MobiDB-lite"/>
    </source>
</evidence>
<evidence type="ECO:0000256" key="3">
    <source>
        <dbReference type="ARBA" id="ARBA00022833"/>
    </source>
</evidence>
<dbReference type="InterPro" id="IPR003851">
    <property type="entry name" value="Znf_Dof"/>
</dbReference>
<keyword evidence="7 8" id="KW-0539">Nucleus</keyword>
<feature type="region of interest" description="Disordered" evidence="10">
    <location>
        <begin position="236"/>
        <end position="261"/>
    </location>
</feature>
<keyword evidence="13" id="KW-1185">Reference proteome</keyword>
<protein>
    <recommendedName>
        <fullName evidence="9">Dof zinc finger protein</fullName>
    </recommendedName>
</protein>
<evidence type="ECO:0000256" key="9">
    <source>
        <dbReference type="RuleBase" id="RU369094"/>
    </source>
</evidence>
<evidence type="ECO:0000256" key="4">
    <source>
        <dbReference type="ARBA" id="ARBA00023015"/>
    </source>
</evidence>
<dbReference type="GO" id="GO:0005634">
    <property type="term" value="C:nucleus"/>
    <property type="evidence" value="ECO:0007669"/>
    <property type="project" value="UniProtKB-SubCell"/>
</dbReference>
<evidence type="ECO:0000259" key="11">
    <source>
        <dbReference type="PROSITE" id="PS50884"/>
    </source>
</evidence>
<feature type="compositionally biased region" description="Gly residues" evidence="10">
    <location>
        <begin position="238"/>
        <end position="250"/>
    </location>
</feature>
<dbReference type="AlphaFoldDB" id="A0A103YGE8"/>
<reference evidence="12 13" key="1">
    <citation type="journal article" date="2016" name="Sci. Rep.">
        <title>The genome sequence of the outbreeding globe artichoke constructed de novo incorporating a phase-aware low-pass sequencing strategy of F1 progeny.</title>
        <authorList>
            <person name="Scaglione D."/>
            <person name="Reyes-Chin-Wo S."/>
            <person name="Acquadro A."/>
            <person name="Froenicke L."/>
            <person name="Portis E."/>
            <person name="Beitel C."/>
            <person name="Tirone M."/>
            <person name="Mauro R."/>
            <person name="Lo Monaco A."/>
            <person name="Mauromicale G."/>
            <person name="Faccioli P."/>
            <person name="Cattivelli L."/>
            <person name="Rieseberg L."/>
            <person name="Michelmore R."/>
            <person name="Lanteri S."/>
        </authorList>
    </citation>
    <scope>NUCLEOTIDE SEQUENCE [LARGE SCALE GENOMIC DNA]</scope>
    <source>
        <strain evidence="12">2C</strain>
    </source>
</reference>
<evidence type="ECO:0000256" key="1">
    <source>
        <dbReference type="ARBA" id="ARBA00022723"/>
    </source>
</evidence>
<dbReference type="Gramene" id="KVI08631">
    <property type="protein sequence ID" value="KVI08631"/>
    <property type="gene ID" value="Ccrd_012991"/>
</dbReference>
<dbReference type="OrthoDB" id="1927254at2759"/>
<keyword evidence="2 8" id="KW-0863">Zinc-finger</keyword>
<feature type="domain" description="Dof-type" evidence="11">
    <location>
        <begin position="36"/>
        <end position="90"/>
    </location>
</feature>
<proteinExistence type="predicted"/>
<dbReference type="GO" id="GO:0008270">
    <property type="term" value="F:zinc ion binding"/>
    <property type="evidence" value="ECO:0007669"/>
    <property type="project" value="UniProtKB-KW"/>
</dbReference>
<feature type="compositionally biased region" description="Polar residues" evidence="10">
    <location>
        <begin position="330"/>
        <end position="348"/>
    </location>
</feature>
<comment type="caution">
    <text evidence="12">The sequence shown here is derived from an EMBL/GenBank/DDBJ whole genome shotgun (WGS) entry which is preliminary data.</text>
</comment>
<keyword evidence="6 9" id="KW-0804">Transcription</keyword>
<dbReference type="PROSITE" id="PS01361">
    <property type="entry name" value="ZF_DOF_1"/>
    <property type="match status" value="1"/>
</dbReference>
<keyword evidence="1 9" id="KW-0479">Metal-binding</keyword>
<sequence length="365" mass="39641">MLASKQANKDEEGQNSGGGGGGGRKTSSLRPPEQTLRCPRCDSPNTKFCYYNNYSLTQPRHFCKACRRYWTKGGALRNVPIGGSCRKNKKTKSCSSRFLLGESSSRDSSSDMGGMKFYGLSSMDFQLGGLNSFPPARVTTTNQFSSSYGDTSSIVNLDPLGFNFPISSSHFVMKQGDHHQQQQPQLNQSGGGLASFHEMGTSNHLHHHNDLASSIESLSSINQDLHWKLQQQRLSMLFGGGGGGSGGGGEMDQQQQKKQAVLEPQVQRLQPILFQNLETSKPTQSSMDGDSRKDTSTSGGGGGGLATEWFFDSSYPPANLNQNPNPNLNRATPTNSSTGNDQNGSINNWNGIQTWNHLNQYSSIP</sequence>
<evidence type="ECO:0000256" key="6">
    <source>
        <dbReference type="ARBA" id="ARBA00023163"/>
    </source>
</evidence>
<dbReference type="Proteomes" id="UP000243975">
    <property type="component" value="Unassembled WGS sequence"/>
</dbReference>
<evidence type="ECO:0000313" key="12">
    <source>
        <dbReference type="EMBL" id="KVI08631.1"/>
    </source>
</evidence>
<dbReference type="OMA" id="WFFDNSF"/>
<feature type="compositionally biased region" description="Low complexity" evidence="10">
    <location>
        <begin position="316"/>
        <end position="329"/>
    </location>
</feature>
<organism evidence="12 13">
    <name type="scientific">Cynara cardunculus var. scolymus</name>
    <name type="common">Globe artichoke</name>
    <name type="synonym">Cynara scolymus</name>
    <dbReference type="NCBI Taxonomy" id="59895"/>
    <lineage>
        <taxon>Eukaryota</taxon>
        <taxon>Viridiplantae</taxon>
        <taxon>Streptophyta</taxon>
        <taxon>Embryophyta</taxon>
        <taxon>Tracheophyta</taxon>
        <taxon>Spermatophyta</taxon>
        <taxon>Magnoliopsida</taxon>
        <taxon>eudicotyledons</taxon>
        <taxon>Gunneridae</taxon>
        <taxon>Pentapetalae</taxon>
        <taxon>asterids</taxon>
        <taxon>campanulids</taxon>
        <taxon>Asterales</taxon>
        <taxon>Asteraceae</taxon>
        <taxon>Carduoideae</taxon>
        <taxon>Cardueae</taxon>
        <taxon>Carduinae</taxon>
        <taxon>Cynara</taxon>
    </lineage>
</organism>
<accession>A0A103YGE8</accession>
<name>A0A103YGE8_CYNCS</name>
<evidence type="ECO:0000256" key="5">
    <source>
        <dbReference type="ARBA" id="ARBA00023125"/>
    </source>
</evidence>
<dbReference type="Pfam" id="PF02701">
    <property type="entry name" value="Zn_ribbon_Dof"/>
    <property type="match status" value="1"/>
</dbReference>
<keyword evidence="4 9" id="KW-0805">Transcription regulation</keyword>
<feature type="region of interest" description="Disordered" evidence="10">
    <location>
        <begin position="276"/>
        <end position="348"/>
    </location>
</feature>
<dbReference type="PANTHER" id="PTHR31992">
    <property type="entry name" value="DOF ZINC FINGER PROTEIN DOF1.4-RELATED"/>
    <property type="match status" value="1"/>
</dbReference>
<dbReference type="InterPro" id="IPR045174">
    <property type="entry name" value="Dof"/>
</dbReference>
<evidence type="ECO:0000256" key="2">
    <source>
        <dbReference type="ARBA" id="ARBA00022771"/>
    </source>
</evidence>
<feature type="region of interest" description="Disordered" evidence="10">
    <location>
        <begin position="176"/>
        <end position="200"/>
    </location>
</feature>
<keyword evidence="5 8" id="KW-0238">DNA-binding</keyword>
<gene>
    <name evidence="12" type="ORF">Ccrd_012991</name>
</gene>